<dbReference type="GO" id="GO:0016705">
    <property type="term" value="F:oxidoreductase activity, acting on paired donors, with incorporation or reduction of molecular oxygen"/>
    <property type="evidence" value="ECO:0007669"/>
    <property type="project" value="InterPro"/>
</dbReference>
<evidence type="ECO:0000256" key="3">
    <source>
        <dbReference type="ARBA" id="ARBA00023004"/>
    </source>
</evidence>
<dbReference type="GO" id="GO:0005506">
    <property type="term" value="F:iron ion binding"/>
    <property type="evidence" value="ECO:0007669"/>
    <property type="project" value="InterPro"/>
</dbReference>
<dbReference type="PANTHER" id="PTHR47950:SF14">
    <property type="entry name" value="CYTOCHROME P450 76A2-LIKE ISOFORM X1"/>
    <property type="match status" value="1"/>
</dbReference>
<accession>A0A7J7HP33</accession>
<evidence type="ECO:0000256" key="1">
    <source>
        <dbReference type="ARBA" id="ARBA00010617"/>
    </source>
</evidence>
<feature type="region of interest" description="Disordered" evidence="4">
    <location>
        <begin position="167"/>
        <end position="189"/>
    </location>
</feature>
<dbReference type="Proteomes" id="UP000593564">
    <property type="component" value="Unassembled WGS sequence"/>
</dbReference>
<comment type="caution">
    <text evidence="5">The sequence shown here is derived from an EMBL/GenBank/DDBJ whole genome shotgun (WGS) entry which is preliminary data.</text>
</comment>
<sequence>MVVLTATAATELFKNHDHSFSGRTVSVVFQSHDYHKGSVGLAPCSPYWRLLHRVGSVEMLIAKRINATVGVRRKSVDNLLMWIEREARGHRDAAVRGVHVAHFVFLTSFNILGNLTFSETTFLNGDLDEEIHMDQPEGFVEPDQESKKPITRVKGHVSIITKIDSAQELSGRQARSGGQPSTNGDVVDPESAKASELFSAMTSFIEWAGYPNLVDSLPWLGWVDPQGLRRRMDRDLGKALAMASGLVKKRVKEREEGGLGKWQDFLDVLLDFEGNGKDEPEKLSEAEINIFIVSISRSCMDPLF</sequence>
<proteinExistence type="inferred from homology"/>
<dbReference type="InterPro" id="IPR036396">
    <property type="entry name" value="Cyt_P450_sf"/>
</dbReference>
<reference evidence="5 6" key="2">
    <citation type="submission" date="2020-07" db="EMBL/GenBank/DDBJ databases">
        <title>Genome assembly of wild tea tree DASZ reveals pedigree and selection history of tea varieties.</title>
        <authorList>
            <person name="Zhang W."/>
        </authorList>
    </citation>
    <scope>NUCLEOTIDE SEQUENCE [LARGE SCALE GENOMIC DNA]</scope>
    <source>
        <strain evidence="6">cv. G240</strain>
        <tissue evidence="5">Leaf</tissue>
    </source>
</reference>
<protein>
    <recommendedName>
        <fullName evidence="7">Cytochrome P450</fullName>
    </recommendedName>
</protein>
<dbReference type="EMBL" id="JACBKZ010000003">
    <property type="protein sequence ID" value="KAF5953961.1"/>
    <property type="molecule type" value="Genomic_DNA"/>
</dbReference>
<gene>
    <name evidence="5" type="ORF">HYC85_006817</name>
</gene>
<dbReference type="AlphaFoldDB" id="A0A7J7HP33"/>
<dbReference type="GO" id="GO:0004497">
    <property type="term" value="F:monooxygenase activity"/>
    <property type="evidence" value="ECO:0007669"/>
    <property type="project" value="InterPro"/>
</dbReference>
<evidence type="ECO:0000313" key="6">
    <source>
        <dbReference type="Proteomes" id="UP000593564"/>
    </source>
</evidence>
<name>A0A7J7HP33_CAMSI</name>
<evidence type="ECO:0000256" key="2">
    <source>
        <dbReference type="ARBA" id="ARBA00022723"/>
    </source>
</evidence>
<comment type="similarity">
    <text evidence="1">Belongs to the cytochrome P450 family.</text>
</comment>
<dbReference type="PANTHER" id="PTHR47950">
    <property type="entry name" value="CYTOCHROME P450, FAMILY 76, SUBFAMILY C, POLYPEPTIDE 5-RELATED"/>
    <property type="match status" value="1"/>
</dbReference>
<evidence type="ECO:0008006" key="7">
    <source>
        <dbReference type="Google" id="ProtNLM"/>
    </source>
</evidence>
<dbReference type="InterPro" id="IPR001128">
    <property type="entry name" value="Cyt_P450"/>
</dbReference>
<dbReference type="GO" id="GO:0020037">
    <property type="term" value="F:heme binding"/>
    <property type="evidence" value="ECO:0007669"/>
    <property type="project" value="InterPro"/>
</dbReference>
<keyword evidence="2" id="KW-0479">Metal-binding</keyword>
<dbReference type="Gene3D" id="1.10.630.10">
    <property type="entry name" value="Cytochrome P450"/>
    <property type="match status" value="1"/>
</dbReference>
<evidence type="ECO:0000313" key="5">
    <source>
        <dbReference type="EMBL" id="KAF5953961.1"/>
    </source>
</evidence>
<dbReference type="Pfam" id="PF00067">
    <property type="entry name" value="p450"/>
    <property type="match status" value="1"/>
</dbReference>
<keyword evidence="6" id="KW-1185">Reference proteome</keyword>
<keyword evidence="3" id="KW-0408">Iron</keyword>
<evidence type="ECO:0000256" key="4">
    <source>
        <dbReference type="SAM" id="MobiDB-lite"/>
    </source>
</evidence>
<dbReference type="SUPFAM" id="SSF48264">
    <property type="entry name" value="Cytochrome P450"/>
    <property type="match status" value="1"/>
</dbReference>
<organism evidence="5 6">
    <name type="scientific">Camellia sinensis</name>
    <name type="common">Tea plant</name>
    <name type="synonym">Thea sinensis</name>
    <dbReference type="NCBI Taxonomy" id="4442"/>
    <lineage>
        <taxon>Eukaryota</taxon>
        <taxon>Viridiplantae</taxon>
        <taxon>Streptophyta</taxon>
        <taxon>Embryophyta</taxon>
        <taxon>Tracheophyta</taxon>
        <taxon>Spermatophyta</taxon>
        <taxon>Magnoliopsida</taxon>
        <taxon>eudicotyledons</taxon>
        <taxon>Gunneridae</taxon>
        <taxon>Pentapetalae</taxon>
        <taxon>asterids</taxon>
        <taxon>Ericales</taxon>
        <taxon>Theaceae</taxon>
        <taxon>Camellia</taxon>
    </lineage>
</organism>
<reference evidence="6" key="1">
    <citation type="journal article" date="2020" name="Nat. Commun.">
        <title>Genome assembly of wild tea tree DASZ reveals pedigree and selection history of tea varieties.</title>
        <authorList>
            <person name="Zhang W."/>
            <person name="Zhang Y."/>
            <person name="Qiu H."/>
            <person name="Guo Y."/>
            <person name="Wan H."/>
            <person name="Zhang X."/>
            <person name="Scossa F."/>
            <person name="Alseekh S."/>
            <person name="Zhang Q."/>
            <person name="Wang P."/>
            <person name="Xu L."/>
            <person name="Schmidt M.H."/>
            <person name="Jia X."/>
            <person name="Li D."/>
            <person name="Zhu A."/>
            <person name="Guo F."/>
            <person name="Chen W."/>
            <person name="Ni D."/>
            <person name="Usadel B."/>
            <person name="Fernie A.R."/>
            <person name="Wen W."/>
        </authorList>
    </citation>
    <scope>NUCLEOTIDE SEQUENCE [LARGE SCALE GENOMIC DNA]</scope>
    <source>
        <strain evidence="6">cv. G240</strain>
    </source>
</reference>